<dbReference type="Pfam" id="PF04932">
    <property type="entry name" value="Wzy_C"/>
    <property type="match status" value="1"/>
</dbReference>
<evidence type="ECO:0000256" key="5">
    <source>
        <dbReference type="PROSITE-ProRule" id="PRU00339"/>
    </source>
</evidence>
<evidence type="ECO:0000256" key="1">
    <source>
        <dbReference type="ARBA" id="ARBA00004141"/>
    </source>
</evidence>
<feature type="transmembrane region" description="Helical" evidence="6">
    <location>
        <begin position="173"/>
        <end position="193"/>
    </location>
</feature>
<evidence type="ECO:0000256" key="6">
    <source>
        <dbReference type="SAM" id="Phobius"/>
    </source>
</evidence>
<evidence type="ECO:0000313" key="9">
    <source>
        <dbReference type="Proteomes" id="UP000267654"/>
    </source>
</evidence>
<protein>
    <recommendedName>
        <fullName evidence="7">O-antigen ligase-related domain-containing protein</fullName>
    </recommendedName>
</protein>
<feature type="transmembrane region" description="Helical" evidence="6">
    <location>
        <begin position="99"/>
        <end position="118"/>
    </location>
</feature>
<dbReference type="InterPro" id="IPR011990">
    <property type="entry name" value="TPR-like_helical_dom_sf"/>
</dbReference>
<keyword evidence="2 6" id="KW-0812">Transmembrane</keyword>
<dbReference type="Gene3D" id="1.25.40.10">
    <property type="entry name" value="Tetratricopeptide repeat domain"/>
    <property type="match status" value="1"/>
</dbReference>
<evidence type="ECO:0000313" key="8">
    <source>
        <dbReference type="EMBL" id="RLE13993.1"/>
    </source>
</evidence>
<feature type="transmembrane region" description="Helical" evidence="6">
    <location>
        <begin position="130"/>
        <end position="153"/>
    </location>
</feature>
<feature type="transmembrane region" description="Helical" evidence="6">
    <location>
        <begin position="251"/>
        <end position="268"/>
    </location>
</feature>
<feature type="transmembrane region" description="Helical" evidence="6">
    <location>
        <begin position="388"/>
        <end position="410"/>
    </location>
</feature>
<keyword evidence="3 6" id="KW-1133">Transmembrane helix</keyword>
<evidence type="ECO:0000256" key="2">
    <source>
        <dbReference type="ARBA" id="ARBA00022692"/>
    </source>
</evidence>
<gene>
    <name evidence="8" type="ORF">DRI96_02125</name>
</gene>
<feature type="transmembrane region" description="Helical" evidence="6">
    <location>
        <begin position="200"/>
        <end position="217"/>
    </location>
</feature>
<dbReference type="PANTHER" id="PTHR37422:SF13">
    <property type="entry name" value="LIPOPOLYSACCHARIDE BIOSYNTHESIS PROTEIN PA4999-RELATED"/>
    <property type="match status" value="1"/>
</dbReference>
<keyword evidence="5" id="KW-0802">TPR repeat</keyword>
<feature type="transmembrane region" description="Helical" evidence="6">
    <location>
        <begin position="356"/>
        <end position="376"/>
    </location>
</feature>
<feature type="repeat" description="TPR" evidence="5">
    <location>
        <begin position="493"/>
        <end position="526"/>
    </location>
</feature>
<keyword evidence="4 6" id="KW-0472">Membrane</keyword>
<feature type="transmembrane region" description="Helical" evidence="6">
    <location>
        <begin position="12"/>
        <end position="31"/>
    </location>
</feature>
<dbReference type="AlphaFoldDB" id="A0A662DI63"/>
<evidence type="ECO:0000259" key="7">
    <source>
        <dbReference type="Pfam" id="PF04932"/>
    </source>
</evidence>
<reference evidence="8 9" key="1">
    <citation type="submission" date="2018-06" db="EMBL/GenBank/DDBJ databases">
        <title>Extensive metabolic versatility and redundancy in microbially diverse, dynamic hydrothermal sediments.</title>
        <authorList>
            <person name="Dombrowski N."/>
            <person name="Teske A."/>
            <person name="Baker B.J."/>
        </authorList>
    </citation>
    <scope>NUCLEOTIDE SEQUENCE [LARGE SCALE GENOMIC DNA]</scope>
    <source>
        <strain evidence="8">B19_G9</strain>
    </source>
</reference>
<sequence>MKEKKDPFPSLSSFICFGLFELFFLTPLIFYGWATTFSVTKETFAQIGFLVLTFIWVIDLFTNSSREKIKWILTSTFSLPVIIFGLILLVSLIWSKSLYASFISLGVWGCFFSVYFLTLWSVRDKKWVELLLIAVVGAGFIAAGYSILQFYGIELPIWRKVMGRMRLFSTFGNPNYLADYLAASLHLAVLLFLIQKRTKFFWLFVIATLYTSLILTYTRGAWVALFLSGIFVVILLFIYERKFLFNKRFSIILVLTVLASLTVIFSFPNPLNLNKRNIFKRSTSIIHLKSSASQRILIWSSAIEMIKEKPFLGTGVGNFGVYYPEAQGKFLSRKENKNYIPQTNRSTKAHNDYLQIWAETGILGIISFLTILIILYREIINFLKREKGGGLTFSSTFIIFFTGAISSFLIHATVSFPFHIVQNGMVFWLLFALTEKIIQKRINWEENKDEFLNKASFQNESSKPIGKLAWIFLILIGICIFYLSFWRIRIFLSDIHVKKAEIFIEAGFYSQARKELNRAIKINPYNAQAFADLTQADIYLGIYPEIIQAAKKARLNWNIAGIYNREAFAYLKLGKLNKAAKALDRCIFLYPNFAAGYINYGYLNLLKGERNIKKGNLSEAEKNLDYAFLFYVQGKIWKKNFNIPERLSLAYYGINEKKNWGKEWMIRKIHPPFLFYCKDNYFMFILKPVARLDNDNPFNIILMVYKKGGSKSGRKTSDFSLVVRIKDKQKLWWDKKITNLKLSTEPVILEFNVKKKLYPGQYTIFAELRLKEKPLYRVKRKFAVFLQKLH</sequence>
<feature type="transmembrane region" description="Helical" evidence="6">
    <location>
        <begin position="468"/>
        <end position="486"/>
    </location>
</feature>
<organism evidence="8 9">
    <name type="scientific">Aerophobetes bacterium</name>
    <dbReference type="NCBI Taxonomy" id="2030807"/>
    <lineage>
        <taxon>Bacteria</taxon>
        <taxon>Candidatus Aerophobota</taxon>
    </lineage>
</organism>
<dbReference type="PANTHER" id="PTHR37422">
    <property type="entry name" value="TEICHURONIC ACID BIOSYNTHESIS PROTEIN TUAE"/>
    <property type="match status" value="1"/>
</dbReference>
<dbReference type="EMBL" id="QMQB01000059">
    <property type="protein sequence ID" value="RLE13993.1"/>
    <property type="molecule type" value="Genomic_DNA"/>
</dbReference>
<comment type="subcellular location">
    <subcellularLocation>
        <location evidence="1">Membrane</location>
        <topology evidence="1">Multi-pass membrane protein</topology>
    </subcellularLocation>
</comment>
<proteinExistence type="predicted"/>
<feature type="transmembrane region" description="Helical" evidence="6">
    <location>
        <begin position="416"/>
        <end position="433"/>
    </location>
</feature>
<dbReference type="Proteomes" id="UP000267654">
    <property type="component" value="Unassembled WGS sequence"/>
</dbReference>
<dbReference type="InterPro" id="IPR019734">
    <property type="entry name" value="TPR_rpt"/>
</dbReference>
<dbReference type="InterPro" id="IPR007016">
    <property type="entry name" value="O-antigen_ligase-rel_domated"/>
</dbReference>
<comment type="caution">
    <text evidence="8">The sequence shown here is derived from an EMBL/GenBank/DDBJ whole genome shotgun (WGS) entry which is preliminary data.</text>
</comment>
<dbReference type="PROSITE" id="PS50005">
    <property type="entry name" value="TPR"/>
    <property type="match status" value="2"/>
</dbReference>
<dbReference type="SMART" id="SM00028">
    <property type="entry name" value="TPR"/>
    <property type="match status" value="2"/>
</dbReference>
<feature type="transmembrane region" description="Helical" evidence="6">
    <location>
        <begin position="71"/>
        <end position="93"/>
    </location>
</feature>
<feature type="repeat" description="TPR" evidence="5">
    <location>
        <begin position="560"/>
        <end position="593"/>
    </location>
</feature>
<feature type="transmembrane region" description="Helical" evidence="6">
    <location>
        <begin position="43"/>
        <end position="62"/>
    </location>
</feature>
<evidence type="ECO:0000256" key="4">
    <source>
        <dbReference type="ARBA" id="ARBA00023136"/>
    </source>
</evidence>
<dbReference type="InterPro" id="IPR051533">
    <property type="entry name" value="WaaL-like"/>
</dbReference>
<accession>A0A662DI63</accession>
<evidence type="ECO:0000256" key="3">
    <source>
        <dbReference type="ARBA" id="ARBA00022989"/>
    </source>
</evidence>
<feature type="transmembrane region" description="Helical" evidence="6">
    <location>
        <begin position="223"/>
        <end position="239"/>
    </location>
</feature>
<name>A0A662DI63_UNCAE</name>
<dbReference type="GO" id="GO:0016020">
    <property type="term" value="C:membrane"/>
    <property type="evidence" value="ECO:0007669"/>
    <property type="project" value="UniProtKB-SubCell"/>
</dbReference>
<dbReference type="SUPFAM" id="SSF48452">
    <property type="entry name" value="TPR-like"/>
    <property type="match status" value="1"/>
</dbReference>
<feature type="domain" description="O-antigen ligase-related" evidence="7">
    <location>
        <begin position="205"/>
        <end position="369"/>
    </location>
</feature>